<dbReference type="EMBL" id="JARJCM010000171">
    <property type="protein sequence ID" value="KAJ7024375.1"/>
    <property type="molecule type" value="Genomic_DNA"/>
</dbReference>
<reference evidence="1" key="1">
    <citation type="submission" date="2023-03" db="EMBL/GenBank/DDBJ databases">
        <title>Massive genome expansion in bonnet fungi (Mycena s.s.) driven by repeated elements and novel gene families across ecological guilds.</title>
        <authorList>
            <consortium name="Lawrence Berkeley National Laboratory"/>
            <person name="Harder C.B."/>
            <person name="Miyauchi S."/>
            <person name="Viragh M."/>
            <person name="Kuo A."/>
            <person name="Thoen E."/>
            <person name="Andreopoulos B."/>
            <person name="Lu D."/>
            <person name="Skrede I."/>
            <person name="Drula E."/>
            <person name="Henrissat B."/>
            <person name="Morin E."/>
            <person name="Kohler A."/>
            <person name="Barry K."/>
            <person name="LaButti K."/>
            <person name="Morin E."/>
            <person name="Salamov A."/>
            <person name="Lipzen A."/>
            <person name="Mereny Z."/>
            <person name="Hegedus B."/>
            <person name="Baldrian P."/>
            <person name="Stursova M."/>
            <person name="Weitz H."/>
            <person name="Taylor A."/>
            <person name="Grigoriev I.V."/>
            <person name="Nagy L.G."/>
            <person name="Martin F."/>
            <person name="Kauserud H."/>
        </authorList>
    </citation>
    <scope>NUCLEOTIDE SEQUENCE</scope>
    <source>
        <strain evidence="1">CBHHK200</strain>
    </source>
</reference>
<dbReference type="Proteomes" id="UP001218188">
    <property type="component" value="Unassembled WGS sequence"/>
</dbReference>
<name>A0AAD6SBC4_9AGAR</name>
<organism evidence="1 2">
    <name type="scientific">Mycena alexandri</name>
    <dbReference type="NCBI Taxonomy" id="1745969"/>
    <lineage>
        <taxon>Eukaryota</taxon>
        <taxon>Fungi</taxon>
        <taxon>Dikarya</taxon>
        <taxon>Basidiomycota</taxon>
        <taxon>Agaricomycotina</taxon>
        <taxon>Agaricomycetes</taxon>
        <taxon>Agaricomycetidae</taxon>
        <taxon>Agaricales</taxon>
        <taxon>Marasmiineae</taxon>
        <taxon>Mycenaceae</taxon>
        <taxon>Mycena</taxon>
    </lineage>
</organism>
<proteinExistence type="predicted"/>
<keyword evidence="2" id="KW-1185">Reference proteome</keyword>
<evidence type="ECO:0000313" key="2">
    <source>
        <dbReference type="Proteomes" id="UP001218188"/>
    </source>
</evidence>
<accession>A0AAD6SBC4</accession>
<gene>
    <name evidence="1" type="ORF">C8F04DRAFT_1131728</name>
</gene>
<comment type="caution">
    <text evidence="1">The sequence shown here is derived from an EMBL/GenBank/DDBJ whole genome shotgun (WGS) entry which is preliminary data.</text>
</comment>
<dbReference type="AlphaFoldDB" id="A0AAD6SBC4"/>
<protein>
    <submittedName>
        <fullName evidence="1">Uncharacterized protein</fullName>
    </submittedName>
</protein>
<sequence length="150" mass="16117">MSMLYKNAVVSCWCGQRRAPCLSCPARQACASPMGLARQRTINVMLLQLSQERWVVVVIIKVVVRVVVGASLAHHREPFPPARGLLRGGSGGGGGRGKLRVHAMCGTRRLVHGRECVGRRRAGREQPVGGRCGDGGCGVFGVGRHYYDPG</sequence>
<evidence type="ECO:0000313" key="1">
    <source>
        <dbReference type="EMBL" id="KAJ7024375.1"/>
    </source>
</evidence>